<keyword evidence="1" id="KW-0472">Membrane</keyword>
<reference evidence="3" key="1">
    <citation type="journal article" date="2019" name="Int. J. Syst. Evol. Microbiol.">
        <title>The Global Catalogue of Microorganisms (GCM) 10K type strain sequencing project: providing services to taxonomists for standard genome sequencing and annotation.</title>
        <authorList>
            <consortium name="The Broad Institute Genomics Platform"/>
            <consortium name="The Broad Institute Genome Sequencing Center for Infectious Disease"/>
            <person name="Wu L."/>
            <person name="Ma J."/>
        </authorList>
    </citation>
    <scope>NUCLEOTIDE SEQUENCE [LARGE SCALE GENOMIC DNA]</scope>
    <source>
        <strain evidence="3">LMG 29894</strain>
    </source>
</reference>
<dbReference type="RefSeq" id="WP_378166801.1">
    <property type="nucleotide sequence ID" value="NZ_JBHSBU010000001.1"/>
</dbReference>
<gene>
    <name evidence="2" type="ORF">ACFOW7_17640</name>
</gene>
<dbReference type="Proteomes" id="UP001595791">
    <property type="component" value="Unassembled WGS sequence"/>
</dbReference>
<keyword evidence="3" id="KW-1185">Reference proteome</keyword>
<organism evidence="2 3">
    <name type="scientific">Chitinimonas lacunae</name>
    <dbReference type="NCBI Taxonomy" id="1963018"/>
    <lineage>
        <taxon>Bacteria</taxon>
        <taxon>Pseudomonadati</taxon>
        <taxon>Pseudomonadota</taxon>
        <taxon>Betaproteobacteria</taxon>
        <taxon>Neisseriales</taxon>
        <taxon>Chitinibacteraceae</taxon>
        <taxon>Chitinimonas</taxon>
    </lineage>
</organism>
<protein>
    <submittedName>
        <fullName evidence="2">Uncharacterized protein</fullName>
    </submittedName>
</protein>
<proteinExistence type="predicted"/>
<feature type="transmembrane region" description="Helical" evidence="1">
    <location>
        <begin position="52"/>
        <end position="78"/>
    </location>
</feature>
<dbReference type="EMBL" id="JBHSBU010000001">
    <property type="protein sequence ID" value="MFC4161164.1"/>
    <property type="molecule type" value="Genomic_DNA"/>
</dbReference>
<accession>A0ABV8MSY2</accession>
<evidence type="ECO:0000256" key="1">
    <source>
        <dbReference type="SAM" id="Phobius"/>
    </source>
</evidence>
<sequence length="114" mass="12606">MKQDRWLEEPDEEIEQWLRQGAAQQNAYLPLDDELFVARVQAALPSPLQRPWWPIAAGAVIGITLGGLVTAPELALAWQAVQRFHEAMPNLALMVLPLSLALVVLLSGAEREEG</sequence>
<evidence type="ECO:0000313" key="3">
    <source>
        <dbReference type="Proteomes" id="UP001595791"/>
    </source>
</evidence>
<keyword evidence="1" id="KW-0812">Transmembrane</keyword>
<comment type="caution">
    <text evidence="2">The sequence shown here is derived from an EMBL/GenBank/DDBJ whole genome shotgun (WGS) entry which is preliminary data.</text>
</comment>
<feature type="transmembrane region" description="Helical" evidence="1">
    <location>
        <begin position="90"/>
        <end position="109"/>
    </location>
</feature>
<name>A0ABV8MSY2_9NEIS</name>
<evidence type="ECO:0000313" key="2">
    <source>
        <dbReference type="EMBL" id="MFC4161164.1"/>
    </source>
</evidence>
<keyword evidence="1" id="KW-1133">Transmembrane helix</keyword>